<evidence type="ECO:0000313" key="1">
    <source>
        <dbReference type="EMBL" id="ABU75448.1"/>
    </source>
</evidence>
<name>A7MMD5_CROS8</name>
<proteinExistence type="predicted"/>
<accession>A7MMD5</accession>
<dbReference type="PANTHER" id="PTHR35370:SF4">
    <property type="entry name" value="TYPE VI SECRETION SYSTEM BASEPLATE SUBUNIT TSSF"/>
    <property type="match status" value="1"/>
</dbReference>
<dbReference type="RefSeq" id="WP_012123662.1">
    <property type="nucleotide sequence ID" value="NC_009778.1"/>
</dbReference>
<gene>
    <name evidence="1" type="ordered locus">ESA_00143</name>
</gene>
<protein>
    <recommendedName>
        <fullName evidence="3">Type VI secretion system baseplate subunit TssF</fullName>
    </recommendedName>
</protein>
<dbReference type="PIRSF" id="PIRSF028304">
    <property type="entry name" value="UCP028304"/>
    <property type="match status" value="1"/>
</dbReference>
<dbReference type="Pfam" id="PF05947">
    <property type="entry name" value="T6SS_TssF"/>
    <property type="match status" value="1"/>
</dbReference>
<dbReference type="PATRIC" id="fig|290339.8.peg.125"/>
<dbReference type="KEGG" id="esa:ESA_00143"/>
<evidence type="ECO:0008006" key="3">
    <source>
        <dbReference type="Google" id="ProtNLM"/>
    </source>
</evidence>
<dbReference type="Proteomes" id="UP000000260">
    <property type="component" value="Chromosome"/>
</dbReference>
<evidence type="ECO:0000313" key="2">
    <source>
        <dbReference type="Proteomes" id="UP000000260"/>
    </source>
</evidence>
<reference evidence="1 2" key="1">
    <citation type="journal article" date="2010" name="PLoS ONE">
        <title>Genome sequence of Cronobacter sakazakii BAA-894 and comparative genomic hybridization analysis with other Cronobacter species.</title>
        <authorList>
            <person name="Kucerova E."/>
            <person name="Clifton S.W."/>
            <person name="Xia X.Q."/>
            <person name="Long F."/>
            <person name="Porwollik S."/>
            <person name="Fulton L."/>
            <person name="Fronick C."/>
            <person name="Minx P."/>
            <person name="Kyung K."/>
            <person name="Warren W."/>
            <person name="Fulton R."/>
            <person name="Feng D."/>
            <person name="Wollam A."/>
            <person name="Shah N."/>
            <person name="Bhonagiri V."/>
            <person name="Nash W.E."/>
            <person name="Hallsworth-Pepin K."/>
            <person name="Wilson R.K."/>
            <person name="McClelland M."/>
            <person name="Forsythe S.J."/>
        </authorList>
    </citation>
    <scope>NUCLEOTIDE SEQUENCE [LARGE SCALE GENOMIC DNA]</scope>
    <source>
        <strain evidence="1 2">ATCC BAA-894</strain>
    </source>
</reference>
<sequence length="586" mass="68203">MEDLTLRYFDTEMRYLRDAAREFAQQHPEEARQMGLMKNGAMDESVERLFQGFAFLMGRVRQKLDDDYPELTEGVISLLWPHYLRPLPSMCVVEIAPDPDALKHSDIIPEHTEVISAPVGDNHVRCRYRTTRPLTLQPLLIEKAGIFTEPDGENTLRLRFQCGNTADWQQLDLSALPVYLNGDAPLASLLHLFLTRLVGQAYIRFPGNVDRHPLSLRFRASAFDEDAHLWDVEKSEYSGYQHLLEYFTFREKFMFVSLEGLEQADWPEALPWFELELRFTRPWPHDFSVSEENLRLHCVTAVNLFRLDARPLAINSEQTEYRLQPLRDDDPHTEIFAVESVAASSEEDAPRYTSFRLFEQRGGMLRRERPPRYFHTRVLRGPSGRTETWLIPGGEAFERERQQPDEALVLSLTGTNGSLPRKTLQSILLNQLAGTPQTPVRVRNLCRPSMPCYPPNENRFHWKLLSQLGSRFLWMMNDAEMLRNALALYNWTEDDTNRRRLSGIIKVQHHRLEYWKRGLQRGVDIEVTLDTTMFAGEGDVWLFGSLLNRFFAQYADMHLFNRLTLILQPTGHCLRWKENHQSASRG</sequence>
<organism evidence="1 2">
    <name type="scientific">Cronobacter sakazakii (strain ATCC BAA-894)</name>
    <name type="common">Enterobacter sakazakii</name>
    <dbReference type="NCBI Taxonomy" id="290339"/>
    <lineage>
        <taxon>Bacteria</taxon>
        <taxon>Pseudomonadati</taxon>
        <taxon>Pseudomonadota</taxon>
        <taxon>Gammaproteobacteria</taxon>
        <taxon>Enterobacterales</taxon>
        <taxon>Enterobacteriaceae</taxon>
        <taxon>Cronobacter</taxon>
    </lineage>
</organism>
<keyword evidence="2" id="KW-1185">Reference proteome</keyword>
<dbReference type="NCBIfam" id="TIGR03359">
    <property type="entry name" value="VI_chp_6"/>
    <property type="match status" value="1"/>
</dbReference>
<dbReference type="InterPro" id="IPR010272">
    <property type="entry name" value="T6SS_TssF"/>
</dbReference>
<dbReference type="HOGENOM" id="CLU_028593_2_1_6"/>
<dbReference type="AlphaFoldDB" id="A7MMD5"/>
<dbReference type="PANTHER" id="PTHR35370">
    <property type="entry name" value="CYTOPLASMIC PROTEIN-RELATED-RELATED"/>
    <property type="match status" value="1"/>
</dbReference>
<dbReference type="EMBL" id="CP000783">
    <property type="protein sequence ID" value="ABU75448.1"/>
    <property type="molecule type" value="Genomic_DNA"/>
</dbReference>